<organism evidence="2 3">
    <name type="scientific">Paractinoplanes brasiliensis</name>
    <dbReference type="NCBI Taxonomy" id="52695"/>
    <lineage>
        <taxon>Bacteria</taxon>
        <taxon>Bacillati</taxon>
        <taxon>Actinomycetota</taxon>
        <taxon>Actinomycetes</taxon>
        <taxon>Micromonosporales</taxon>
        <taxon>Micromonosporaceae</taxon>
        <taxon>Paractinoplanes</taxon>
    </lineage>
</organism>
<accession>A0A4R6JLL0</accession>
<gene>
    <name evidence="2" type="ORF">C8E87_0853</name>
</gene>
<dbReference type="Proteomes" id="UP000294901">
    <property type="component" value="Unassembled WGS sequence"/>
</dbReference>
<evidence type="ECO:0000256" key="1">
    <source>
        <dbReference type="ARBA" id="ARBA00006484"/>
    </source>
</evidence>
<dbReference type="Pfam" id="PF13561">
    <property type="entry name" value="adh_short_C2"/>
    <property type="match status" value="1"/>
</dbReference>
<evidence type="ECO:0000313" key="2">
    <source>
        <dbReference type="EMBL" id="TDO37243.1"/>
    </source>
</evidence>
<reference evidence="2 3" key="1">
    <citation type="submission" date="2019-03" db="EMBL/GenBank/DDBJ databases">
        <title>Sequencing the genomes of 1000 actinobacteria strains.</title>
        <authorList>
            <person name="Klenk H.-P."/>
        </authorList>
    </citation>
    <scope>NUCLEOTIDE SEQUENCE [LARGE SCALE GENOMIC DNA]</scope>
    <source>
        <strain evidence="2 3">DSM 43805</strain>
    </source>
</reference>
<comment type="similarity">
    <text evidence="1">Belongs to the short-chain dehydrogenases/reductases (SDR) family.</text>
</comment>
<dbReference type="InterPro" id="IPR036291">
    <property type="entry name" value="NAD(P)-bd_dom_sf"/>
</dbReference>
<dbReference type="SUPFAM" id="SSF51735">
    <property type="entry name" value="NAD(P)-binding Rossmann-fold domains"/>
    <property type="match status" value="1"/>
</dbReference>
<dbReference type="PANTHER" id="PTHR42879">
    <property type="entry name" value="3-OXOACYL-(ACYL-CARRIER-PROTEIN) REDUCTASE"/>
    <property type="match status" value="1"/>
</dbReference>
<dbReference type="InterPro" id="IPR050259">
    <property type="entry name" value="SDR"/>
</dbReference>
<comment type="caution">
    <text evidence="2">The sequence shown here is derived from an EMBL/GenBank/DDBJ whole genome shotgun (WGS) entry which is preliminary data.</text>
</comment>
<name>A0A4R6JLL0_9ACTN</name>
<dbReference type="EMBL" id="SNWR01000001">
    <property type="protein sequence ID" value="TDO37243.1"/>
    <property type="molecule type" value="Genomic_DNA"/>
</dbReference>
<dbReference type="InterPro" id="IPR002347">
    <property type="entry name" value="SDR_fam"/>
</dbReference>
<sequence>MLNSRRTALVGGGGSGIGFAAAECLARDGHDLVLAGRSQERLDKAAATLAERTGAGVSTVVADLAVDVPRVTAAADVLLLNTGGPPPGRILTVDDHGWQSAFDLLLRGPLRLARTALPAMAGRGFGRVVFVTSTAVRQPQPDLATSVVLRAAVTSAAKLLSREYAGRGVTVNCVAPGPTATERRRQVLSARAGNYADLDAADVATVPAGRAGQPEEVGAAVAFLASAAASYVNGTVLTVDGGRTETP</sequence>
<evidence type="ECO:0000313" key="3">
    <source>
        <dbReference type="Proteomes" id="UP000294901"/>
    </source>
</evidence>
<dbReference type="OrthoDB" id="9804774at2"/>
<dbReference type="PANTHER" id="PTHR42879:SF6">
    <property type="entry name" value="NADPH-DEPENDENT REDUCTASE BACG"/>
    <property type="match status" value="1"/>
</dbReference>
<protein>
    <submittedName>
        <fullName evidence="2">3-oxoacyl-[acyl-carrier protein] reductase</fullName>
    </submittedName>
</protein>
<dbReference type="Gene3D" id="3.40.50.720">
    <property type="entry name" value="NAD(P)-binding Rossmann-like Domain"/>
    <property type="match status" value="1"/>
</dbReference>
<dbReference type="AlphaFoldDB" id="A0A4R6JLL0"/>
<dbReference type="RefSeq" id="WP_133871896.1">
    <property type="nucleotide sequence ID" value="NZ_BOMD01000056.1"/>
</dbReference>
<proteinExistence type="inferred from homology"/>
<dbReference type="PRINTS" id="PR00081">
    <property type="entry name" value="GDHRDH"/>
</dbReference>
<keyword evidence="3" id="KW-1185">Reference proteome</keyword>